<name>A0ABU7RUE8_9ACTN</name>
<reference evidence="1 2" key="1">
    <citation type="submission" date="2024-01" db="EMBL/GenBank/DDBJ databases">
        <title>Genome insights into Plantactinospora sonchi sp. nov.</title>
        <authorList>
            <person name="Wang L."/>
        </authorList>
    </citation>
    <scope>NUCLEOTIDE SEQUENCE [LARGE SCALE GENOMIC DNA]</scope>
    <source>
        <strain evidence="1 2">NEAU-QY2</strain>
    </source>
</reference>
<evidence type="ECO:0000313" key="1">
    <source>
        <dbReference type="EMBL" id="MEE6260132.1"/>
    </source>
</evidence>
<dbReference type="RefSeq" id="WP_331215260.1">
    <property type="nucleotide sequence ID" value="NZ_JAZGQK010000013.1"/>
</dbReference>
<keyword evidence="1" id="KW-0547">Nucleotide-binding</keyword>
<organism evidence="1 2">
    <name type="scientific">Plantactinospora sonchi</name>
    <dbReference type="NCBI Taxonomy" id="1544735"/>
    <lineage>
        <taxon>Bacteria</taxon>
        <taxon>Bacillati</taxon>
        <taxon>Actinomycetota</taxon>
        <taxon>Actinomycetes</taxon>
        <taxon>Micromonosporales</taxon>
        <taxon>Micromonosporaceae</taxon>
        <taxon>Plantactinospora</taxon>
    </lineage>
</organism>
<evidence type="ECO:0000313" key="2">
    <source>
        <dbReference type="Proteomes" id="UP001332243"/>
    </source>
</evidence>
<dbReference type="GO" id="GO:0005524">
    <property type="term" value="F:ATP binding"/>
    <property type="evidence" value="ECO:0007669"/>
    <property type="project" value="UniProtKB-KW"/>
</dbReference>
<accession>A0ABU7RUE8</accession>
<dbReference type="SUPFAM" id="SSF55874">
    <property type="entry name" value="ATPase domain of HSP90 chaperone/DNA topoisomerase II/histidine kinase"/>
    <property type="match status" value="1"/>
</dbReference>
<dbReference type="Proteomes" id="UP001332243">
    <property type="component" value="Unassembled WGS sequence"/>
</dbReference>
<comment type="caution">
    <text evidence="1">The sequence shown here is derived from an EMBL/GenBank/DDBJ whole genome shotgun (WGS) entry which is preliminary data.</text>
</comment>
<keyword evidence="2" id="KW-1185">Reference proteome</keyword>
<sequence length="638" mass="70968">MASTAGIPHSVAHPPVGVQQKRHVLTYRGRSEDQRGDKLFAICSFARLLSERYEIVKSIADRSWQRKADALLGAFREWRIGADSSPRGHVPAPDTEVVYRQDARLKHIYRISRGNIRSRIRRMGRQEVALLMATQVDSGPVVRPRLVNPANFLFATRDTGYKTTGLAIAELIDNSLQAGARKVAVEVAAARSPDRQIEIMVVDDGVGMDAETLAEALTFGGTSRFNDRRSLGRYGMGLPNGALSRSRRVEVYTWRLGVGVLRSRLDIDELVHAGDAALPPVEHIDRPAFVPNTDSGTVVRLTRCDRVEYKRSSALVRRLKDDLGRIYRHFLADGVSLQVNGQPVVANDPLCLQPGSKITGGRQFGDDLLYEIPAGSMTGTISVTFSELPIDRWHGLSTEEKRTMGVTAGPPVSIIRAGREIDRGWFFMGGKRRENYDDWWRCEIRFDPVLDELFGITHAKQAISPRPELLEIISPDLETIARALNGRARNQFMLVKAAEPLSAAERQAARAEASLPSLPRGRRPIPDELKDLVDGLSRHDAPYQIAAAELPTMGAFEVVVRDRQIIVLLNTKHPWYRDLYGPLAMSELGRDHDLARQVALTLLASARAEATLRRGAERGHAQTLRQMWADVLATFMNA</sequence>
<protein>
    <submittedName>
        <fullName evidence="1">ATP-binding protein</fullName>
    </submittedName>
</protein>
<dbReference type="Gene3D" id="3.30.565.10">
    <property type="entry name" value="Histidine kinase-like ATPase, C-terminal domain"/>
    <property type="match status" value="1"/>
</dbReference>
<gene>
    <name evidence="1" type="ORF">V1633_16700</name>
</gene>
<dbReference type="InterPro" id="IPR036890">
    <property type="entry name" value="HATPase_C_sf"/>
</dbReference>
<proteinExistence type="predicted"/>
<dbReference type="EMBL" id="JAZGQK010000013">
    <property type="protein sequence ID" value="MEE6260132.1"/>
    <property type="molecule type" value="Genomic_DNA"/>
</dbReference>
<dbReference type="Pfam" id="PF13589">
    <property type="entry name" value="HATPase_c_3"/>
    <property type="match status" value="1"/>
</dbReference>
<keyword evidence="1" id="KW-0067">ATP-binding</keyword>